<dbReference type="EMBL" id="BARV01032075">
    <property type="protein sequence ID" value="GAI32519.1"/>
    <property type="molecule type" value="Genomic_DNA"/>
</dbReference>
<evidence type="ECO:0000313" key="2">
    <source>
        <dbReference type="EMBL" id="GAI32519.1"/>
    </source>
</evidence>
<dbReference type="Gene3D" id="3.40.50.150">
    <property type="entry name" value="Vaccinia Virus protein VP39"/>
    <property type="match status" value="1"/>
</dbReference>
<proteinExistence type="predicted"/>
<feature type="non-terminal residue" evidence="2">
    <location>
        <position position="1"/>
    </location>
</feature>
<sequence>LPLADGSVDLFRVSHLIEHLTLQESHNLCRELYRALKPGGLARISTPDANLIIKHYRNRDMAFFNPIQPPEYIQAPTEGEKLSRLLFSDPAEHKAIYSFEMIKGFLEQAGFERIYNVSPGFSHSATMKNETEDQHIEISLTVEAVK</sequence>
<evidence type="ECO:0000259" key="1">
    <source>
        <dbReference type="Pfam" id="PF08241"/>
    </source>
</evidence>
<dbReference type="Pfam" id="PF08241">
    <property type="entry name" value="Methyltransf_11"/>
    <property type="match status" value="1"/>
</dbReference>
<dbReference type="InterPro" id="IPR029063">
    <property type="entry name" value="SAM-dependent_MTases_sf"/>
</dbReference>
<dbReference type="GO" id="GO:0008757">
    <property type="term" value="F:S-adenosylmethionine-dependent methyltransferase activity"/>
    <property type="evidence" value="ECO:0007669"/>
    <property type="project" value="InterPro"/>
</dbReference>
<organism evidence="2">
    <name type="scientific">marine sediment metagenome</name>
    <dbReference type="NCBI Taxonomy" id="412755"/>
    <lineage>
        <taxon>unclassified sequences</taxon>
        <taxon>metagenomes</taxon>
        <taxon>ecological metagenomes</taxon>
    </lineage>
</organism>
<gene>
    <name evidence="2" type="ORF">S06H3_50630</name>
</gene>
<protein>
    <recommendedName>
        <fullName evidence="1">Methyltransferase type 11 domain-containing protein</fullName>
    </recommendedName>
</protein>
<dbReference type="AlphaFoldDB" id="X1PNR8"/>
<feature type="domain" description="Methyltransferase type 11" evidence="1">
    <location>
        <begin position="1"/>
        <end position="42"/>
    </location>
</feature>
<name>X1PNR8_9ZZZZ</name>
<comment type="caution">
    <text evidence="2">The sequence shown here is derived from an EMBL/GenBank/DDBJ whole genome shotgun (WGS) entry which is preliminary data.</text>
</comment>
<dbReference type="InterPro" id="IPR013216">
    <property type="entry name" value="Methyltransf_11"/>
</dbReference>
<dbReference type="SUPFAM" id="SSF53335">
    <property type="entry name" value="S-adenosyl-L-methionine-dependent methyltransferases"/>
    <property type="match status" value="1"/>
</dbReference>
<reference evidence="2" key="1">
    <citation type="journal article" date="2014" name="Front. Microbiol.">
        <title>High frequency of phylogenetically diverse reductive dehalogenase-homologous genes in deep subseafloor sedimentary metagenomes.</title>
        <authorList>
            <person name="Kawai M."/>
            <person name="Futagami T."/>
            <person name="Toyoda A."/>
            <person name="Takaki Y."/>
            <person name="Nishi S."/>
            <person name="Hori S."/>
            <person name="Arai W."/>
            <person name="Tsubouchi T."/>
            <person name="Morono Y."/>
            <person name="Uchiyama I."/>
            <person name="Ito T."/>
            <person name="Fujiyama A."/>
            <person name="Inagaki F."/>
            <person name="Takami H."/>
        </authorList>
    </citation>
    <scope>NUCLEOTIDE SEQUENCE</scope>
    <source>
        <strain evidence="2">Expedition CK06-06</strain>
    </source>
</reference>
<accession>X1PNR8</accession>